<organism evidence="4 5">
    <name type="scientific">[Mycobacterium] fortunisiensis</name>
    <dbReference type="NCBI Taxonomy" id="2600579"/>
    <lineage>
        <taxon>Bacteria</taxon>
        <taxon>Bacillati</taxon>
        <taxon>Actinomycetota</taxon>
        <taxon>Actinomycetes</taxon>
        <taxon>Mycobacteriales</taxon>
        <taxon>Mycobacteriaceae</taxon>
        <taxon>Mycolicibacterium</taxon>
    </lineage>
</organism>
<evidence type="ECO:0000259" key="3">
    <source>
        <dbReference type="Pfam" id="PF01243"/>
    </source>
</evidence>
<keyword evidence="5" id="KW-1185">Reference proteome</keyword>
<evidence type="ECO:0000313" key="5">
    <source>
        <dbReference type="Proteomes" id="UP000812982"/>
    </source>
</evidence>
<dbReference type="EMBL" id="VOMB01000016">
    <property type="protein sequence ID" value="MBU9764992.1"/>
    <property type="molecule type" value="Genomic_DNA"/>
</dbReference>
<dbReference type="EC" id="1.-.-.-" evidence="4"/>
<dbReference type="Proteomes" id="UP000812982">
    <property type="component" value="Unassembled WGS sequence"/>
</dbReference>
<accession>A0ABS6KN18</accession>
<keyword evidence="1 4" id="KW-0560">Oxidoreductase</keyword>
<dbReference type="InterPro" id="IPR011576">
    <property type="entry name" value="Pyridox_Oxase_N"/>
</dbReference>
<dbReference type="PANTHER" id="PTHR35176:SF11">
    <property type="entry name" value="PYRIDOXAMINE 5'-PHOSPHATE OXIDASE FAMILY PROTEIN"/>
    <property type="match status" value="1"/>
</dbReference>
<dbReference type="InterPro" id="IPR019965">
    <property type="entry name" value="PPOX_F420-dep_Rv2061_put"/>
</dbReference>
<dbReference type="GO" id="GO:0016491">
    <property type="term" value="F:oxidoreductase activity"/>
    <property type="evidence" value="ECO:0007669"/>
    <property type="project" value="UniProtKB-KW"/>
</dbReference>
<reference evidence="4 5" key="1">
    <citation type="journal article" date="2021" name="Sci. Rep.">
        <title>Phenotypic and genomic hallmarks of a novel, potentially pathogenic rapidly growing Mycobacterium species related to the Mycobacterium fortuitum complex.</title>
        <authorList>
            <person name="Gharbi R."/>
            <person name="Khanna V."/>
            <person name="Frigui W."/>
            <person name="Mhenni B."/>
            <person name="Brosch R."/>
            <person name="Mardassi H."/>
        </authorList>
    </citation>
    <scope>NUCLEOTIDE SEQUENCE [LARGE SCALE GENOMIC DNA]</scope>
    <source>
        <strain evidence="4 5">TNTM28</strain>
    </source>
</reference>
<dbReference type="InterPro" id="IPR052019">
    <property type="entry name" value="F420H2_bilvrd_red/Heme_oxyg"/>
</dbReference>
<evidence type="ECO:0000313" key="4">
    <source>
        <dbReference type="EMBL" id="MBU9764992.1"/>
    </source>
</evidence>
<feature type="compositionally biased region" description="Polar residues" evidence="2">
    <location>
        <begin position="156"/>
        <end position="165"/>
    </location>
</feature>
<proteinExistence type="predicted"/>
<dbReference type="Pfam" id="PF01243">
    <property type="entry name" value="PNPOx_N"/>
    <property type="match status" value="1"/>
</dbReference>
<feature type="region of interest" description="Disordered" evidence="2">
    <location>
        <begin position="150"/>
        <end position="179"/>
    </location>
</feature>
<dbReference type="PANTHER" id="PTHR35176">
    <property type="entry name" value="HEME OXYGENASE HI_0854-RELATED"/>
    <property type="match status" value="1"/>
</dbReference>
<evidence type="ECO:0000256" key="1">
    <source>
        <dbReference type="ARBA" id="ARBA00023002"/>
    </source>
</evidence>
<name>A0ABS6KN18_9MYCO</name>
<protein>
    <submittedName>
        <fullName evidence="4">PPOX class F420-dependent oxidoreductase</fullName>
        <ecNumber evidence="4">1.-.-.-</ecNumber>
    </submittedName>
</protein>
<dbReference type="NCBIfam" id="TIGR03666">
    <property type="entry name" value="Rv2061_F420"/>
    <property type="match status" value="1"/>
</dbReference>
<sequence length="179" mass="20352">MPHTDTVHDPLTRSRYALLRSFRADGTAVDTPIWFVLDGPTVLFRTKIGPKTRRLTARPDVDLVACDHKGRATGTVWRSGRATILGDDDAERANRALHRRYGWQWNIVPLLKIPGVTNVHRELPLWEKLRRARTRNVWPDTAIVRIDLARQDDSQPRQPGPSSALRSPINADDGVTRRD</sequence>
<comment type="caution">
    <text evidence="4">The sequence shown here is derived from an EMBL/GenBank/DDBJ whole genome shotgun (WGS) entry which is preliminary data.</text>
</comment>
<gene>
    <name evidence="4" type="ORF">FR943_14215</name>
</gene>
<evidence type="ECO:0000256" key="2">
    <source>
        <dbReference type="SAM" id="MobiDB-lite"/>
    </source>
</evidence>
<feature type="domain" description="Pyridoxamine 5'-phosphate oxidase N-terminal" evidence="3">
    <location>
        <begin position="5"/>
        <end position="102"/>
    </location>
</feature>